<name>A0AA37ZX54_CITFR</name>
<keyword evidence="1" id="KW-0732">Signal</keyword>
<evidence type="ECO:0000256" key="1">
    <source>
        <dbReference type="ARBA" id="ARBA00022729"/>
    </source>
</evidence>
<feature type="transmembrane region" description="Helical" evidence="3">
    <location>
        <begin position="6"/>
        <end position="23"/>
    </location>
</feature>
<dbReference type="Pfam" id="PF12951">
    <property type="entry name" value="PATR"/>
    <property type="match status" value="7"/>
</dbReference>
<dbReference type="SUPFAM" id="SSF103515">
    <property type="entry name" value="Autotransporter"/>
    <property type="match status" value="1"/>
</dbReference>
<dbReference type="InterPro" id="IPR011050">
    <property type="entry name" value="Pectin_lyase_fold/virulence"/>
</dbReference>
<dbReference type="Pfam" id="PF13018">
    <property type="entry name" value="ESPR"/>
    <property type="match status" value="1"/>
</dbReference>
<dbReference type="InterPro" id="IPR051551">
    <property type="entry name" value="Autotransporter_adhesion"/>
</dbReference>
<organism evidence="5 6">
    <name type="scientific">Citrobacter freundii</name>
    <dbReference type="NCBI Taxonomy" id="546"/>
    <lineage>
        <taxon>Bacteria</taxon>
        <taxon>Pseudomonadati</taxon>
        <taxon>Pseudomonadota</taxon>
        <taxon>Gammaproteobacteria</taxon>
        <taxon>Enterobacterales</taxon>
        <taxon>Enterobacteriaceae</taxon>
        <taxon>Citrobacter</taxon>
        <taxon>Citrobacter freundii complex</taxon>
    </lineage>
</organism>
<dbReference type="InterPro" id="IPR024973">
    <property type="entry name" value="ESPR"/>
</dbReference>
<dbReference type="Proteomes" id="UP000050520">
    <property type="component" value="Unassembled WGS sequence"/>
</dbReference>
<feature type="transmembrane region" description="Helical" evidence="3">
    <location>
        <begin position="35"/>
        <end position="55"/>
    </location>
</feature>
<evidence type="ECO:0000256" key="2">
    <source>
        <dbReference type="ARBA" id="ARBA00023026"/>
    </source>
</evidence>
<evidence type="ECO:0000313" key="5">
    <source>
        <dbReference type="EMBL" id="KPR57449.1"/>
    </source>
</evidence>
<proteinExistence type="predicted"/>
<protein>
    <submittedName>
        <fullName evidence="5">Transporter</fullName>
    </submittedName>
</protein>
<comment type="caution">
    <text evidence="5">The sequence shown here is derived from an EMBL/GenBank/DDBJ whole genome shotgun (WGS) entry which is preliminary data.</text>
</comment>
<dbReference type="InterPro" id="IPR012332">
    <property type="entry name" value="Autotransporter_pectin_lyase_C"/>
</dbReference>
<dbReference type="SUPFAM" id="SSF51126">
    <property type="entry name" value="Pectin lyase-like"/>
    <property type="match status" value="3"/>
</dbReference>
<dbReference type="SMART" id="SM00869">
    <property type="entry name" value="Autotransporter"/>
    <property type="match status" value="1"/>
</dbReference>
<dbReference type="InterPro" id="IPR036709">
    <property type="entry name" value="Autotransporte_beta_dom_sf"/>
</dbReference>
<dbReference type="RefSeq" id="WP_057063084.1">
    <property type="nucleotide sequence ID" value="NZ_CABDWZ010000001.1"/>
</dbReference>
<dbReference type="NCBIfam" id="TIGR02601">
    <property type="entry name" value="autotrns_rpt"/>
    <property type="match status" value="6"/>
</dbReference>
<accession>A0AA37ZX54</accession>
<dbReference type="EMBL" id="LJEB01000007">
    <property type="protein sequence ID" value="KPR57449.1"/>
    <property type="molecule type" value="Genomic_DNA"/>
</dbReference>
<gene>
    <name evidence="5" type="ORF">AN672_01865</name>
</gene>
<keyword evidence="3" id="KW-0812">Transmembrane</keyword>
<dbReference type="GO" id="GO:0019867">
    <property type="term" value="C:outer membrane"/>
    <property type="evidence" value="ECO:0007669"/>
    <property type="project" value="InterPro"/>
</dbReference>
<dbReference type="SMART" id="SM00710">
    <property type="entry name" value="PbH1"/>
    <property type="match status" value="7"/>
</dbReference>
<dbReference type="Pfam" id="PF18883">
    <property type="entry name" value="AC_1"/>
    <property type="match status" value="1"/>
</dbReference>
<reference evidence="5 6" key="2">
    <citation type="journal article" date="2017" name="PLoS ONE">
        <title>Genomic and phenotypic characterisation of fluoroquinolone resistance mechanisms in Enterobacteriaceae in Durban, South Africa.</title>
        <authorList>
            <person name="Osei Sekyere J."/>
            <person name="Amoako D.G."/>
        </authorList>
    </citation>
    <scope>NUCLEOTIDE SEQUENCE [LARGE SCALE GENOMIC DNA]</scope>
    <source>
        <strain evidence="5 6">ST62:944112508</strain>
    </source>
</reference>
<keyword evidence="3" id="KW-1133">Transmembrane helix</keyword>
<keyword evidence="3" id="KW-0472">Membrane</keyword>
<evidence type="ECO:0000256" key="3">
    <source>
        <dbReference type="SAM" id="Phobius"/>
    </source>
</evidence>
<dbReference type="PANTHER" id="PTHR35037:SF3">
    <property type="entry name" value="C-TERMINAL REGION OF AIDA-LIKE PROTEIN"/>
    <property type="match status" value="1"/>
</dbReference>
<dbReference type="InterPro" id="IPR013425">
    <property type="entry name" value="Autotrns_rpt"/>
</dbReference>
<dbReference type="NCBIfam" id="TIGR01414">
    <property type="entry name" value="autotrans_barl"/>
    <property type="match status" value="1"/>
</dbReference>
<dbReference type="InterPro" id="IPR006626">
    <property type="entry name" value="PbH1"/>
</dbReference>
<keyword evidence="2" id="KW-0843">Virulence</keyword>
<sequence length="3112" mass="318214">MNKVYSIIWNAALGIWVVVSELTKGKKKSSSRKTVAVLAAGALSGASLLASAAQITATGEHDIHEDFKTGISAGVYEGIHDYGFLYEDNTTGQALNISGAIPTFSPGQSGVVESTTIRELLESGKITLLATSPDQSVKTITNSEELAEYLTYNQSSTPSQSTEFDINDPAFPGEKTTIKVFDTNELNGFLTEAQVGDAVLNTFDAQKSEIYKQFGIALATNGSIANLNIGDDTLNVRDKANTIELLAKDSSLLEAQGTASQVNWQSDNYIKFNAAPVIPEKTFTGSAQTSVFGDEFSLMTYGYDEDGKVVETGERTFTITNTQELAEFNDWLLGKSDDAAQNPDGEKVSQIQLWIDAEEVTTVTAAQTKYAELIENLLTSGKPADILSWDYDVWTDGLSHTNNATAGRGELHAIYANGAGTSGTLNKDAIIAVDGSINGVMKAINGGVITNLGELNALRTSTGQSLAIGMLAKDATATNNGIINSGLFIDKDGNQNVNSYGAFGMQGQGTSQITNEGTINQAITTDNFGTASAADPWSKDKPTDSLTLAIGMQLSDNAQGVNNGDINVVDGRKNGASYGSGIAYGVEVADNATFTNSAGASIYLGRNASDPSKDVTMSGGSSLSAGIMTKSAKEVINNGLITLGTGVRNAAGMLIGNATGNVINTGNIVINGDSSAGSSRNYGITVRDSGAENNQEIRNDGKINVNGTNNVGIHVSATNKNAEATTSASGSIVVDGEGSVGNRNYAVWAEGGKDGKAVVNVYSNITLNKAGNIGVHVRDNAVANVDSLSSPAFNSTDQIGYYLYGKGATANIGQAVMNDNGQDRTTIFRIANGAMLAGNTTTPDGQASSNLDLTLSGEQSVGVLATGTGSSVDTGEATFTVQGTDSAALLIEGGATGNISDKTTINLTGERTIAGVVDGQAHQLNGNAEGSATPTILTSNAKITSEASGNKVIAYVARNQGSLILDTQAIIDLASTDSIGVNVQQGGSLTNNATAALHVSNGIGVQASGSNAQIKKLGQIQVDDGTAGVLLTNGASLSITGNAGDAITTNGSADGIRLDTGAGKLAAKGVIISAEGTGAGIQNDANNTDITLNDVTINANDGPGIRTSVALNMKDGLNNILNVNGKGTGFAFEQRNGDAVTGNLTIGKGYTVEVHNSEGSGIRANTDGKVTTNADINVYDSAGGSAIIAKNVSAIANSGKIISASTTAPVIDASGDSNKKITNTGTLQAINDTAVAIQSGKGNDTIDISQGITSGVINTGEGKDTFNWQSGTFAGEVNFAGTGGNNKANIGNVTLDKTRHITTEAGSGNALTFTNTHGNSAKIGSLSSDNLTTGTNIGTGWDSLTISGSSADMRIVDRLQLASKTIAVTNGATLRTGDHGESTSTAATIADYNVTTQGAGSRVIFDTQGDTTAAQIYNGVISGDGKFERAAGGTTVFTANNTYTGSTTIDQTGTLQLGDGGNTGGVNAVSDIIDNGVLAINRVNDVLLGGVISGIGALQQIGNGITRLTGNNTYTGDTTVTSGTLLVKGNQSAATGVTKVSGTATLGGNGVIGGDVLMNDTSTLSAGDGGAGTLSINGNLQLGSKTTSAFELGQAYTPGGALNDLINVAGDLQLDGTLDVTTSQGGNFGPGVYRIYNYGGTLDNQTLELGAIPNSQDKSNIFVQTSIDKQVNLVNANGVTLQFWDGATVNQSHGASGIEGDSKIDGGDGKWMAIGSQGDNNWTTATGEGNAPWAQKSFAVFTTKGGTVTVDNAAGEVNFSGAQFDADGYVVKGDALNAYATTENATHAGQTPGTGELLVRVGAGGAGQNYTATIESVIREASTADKLTLVKTDLGRLILSGDNEYRGGTRIDGGTLQISSDSNLGQSGTDLAINNGSTLQLGADLTSNRTIELGANENAAVFDLNSHHFTPTGEITGEGKLKVTSSSSDAGSTLSLDRANSYKGDTEIAGTGNANNVTVNVSKTGAFGSNESSTVNVNKGATLNVSGTDTSLKSLTMNIADSLLTLADNVTAASAMLNLTGTAKAVLTNNASAGNATVNVSKDSTLALEENASGGNATVNNSGLMTFADYAMAENTVVKNLVGGKVDISAVDSATSIGSLSGAGNVELGNKELSLGNLHLDDTISGIISGNDGSLVKIGDGTLTLTGDNTYTGTTDVNEGVLLVNGNQSAATGQVTVKSGATLGGNGIIGGAVDVLDDAHITAGAAINSVGKLTTGSLTLSDNAQLDYQFGQAYTPGGAFNDLIDVNGDLTLDGKLNIETSPGGSFDVGVYRVINYTGTLTNNVMDIANAPEAADSLYVQTSVKNQVNLVNHAGLTLRFWDGTGGENGELKNNGVINGGDGIWQSSQGNDNWTTDESTPEGALNAPFTDAAFAVFQGEAGNVTVDNSKGDVIISGAQFATDGYRVGGEAITTDTANTLIRVGDGTVDGASYTATIDSVIRGTGGLNKGDLGTLILTGDNTYSGGTTITSGTLQVAGDTNLGAADTGITFNGGTLKYGEAFDTARQVTLESGGGTFDTNGHDVSLLTEVEGNGQLTKTGKGSLTLTLDNTYTGGTTIEQGVLQLGNGGDIGSIQGDVVDNGVLNVNRGDTLALTGNISGKGQLHQTGSGITELQGENSYSGATLIANGVLQAGNTNTLSSASHHYVVADTTLNTQGYNQTVAGLSNGGDVSLIGQQTGTTLTVKGDYTGEKGTINMAAIQNGSGAGIADRLIIDGGKASGSTLLDVDGSGLGAPTIGDGIEVVTALNGATTTAQTSRDAFHLAADRMAAGAFEYQLHAGNAQGQGENWYLRSEYRPETMLYSGLASVVRQGDISLLGNMHQRMGDEVKPGIDEDNRAWARMIGYSGKTKLDDAAGTQTSSHTMGIQVGVDMYANESWKAGMYTSILDIDSNVKGTKTGSDGKGGNIDDNAFYVGGYATWFSGDGMYVDNVLQYGNHKSRLAATGNNGSYTVRGNTLTASTEVGKSFRLGASAWSLEPQAQLIYQYSDFDNSTLDGVTPTKVKMDTADSFTARLGVRLVADYDTNHGKFQPYGRVNVWQGLGSKDKTHFSNAVATTTLESSQQYSSTEVAAGLSWSIDRNLQVYGELGTQFSNGGSKSQVEAPVNASIGFKKSF</sequence>
<dbReference type="Gene3D" id="2.160.20.20">
    <property type="match status" value="1"/>
</dbReference>
<feature type="domain" description="Autotransporter" evidence="4">
    <location>
        <begin position="2829"/>
        <end position="3112"/>
    </location>
</feature>
<evidence type="ECO:0000259" key="4">
    <source>
        <dbReference type="PROSITE" id="PS51208"/>
    </source>
</evidence>
<reference evidence="6" key="1">
    <citation type="submission" date="2015-09" db="EMBL/GenBank/DDBJ databases">
        <title>Prevalence of NDMs in South Africa.</title>
        <authorList>
            <person name="Osei Sekyere J."/>
            <person name="Govinden U."/>
            <person name="Essack S."/>
            <person name="Haldorsen B."/>
            <person name="Samuelsen O."/>
            <person name="Aasnaes B."/>
            <person name="Sundsfjord A."/>
        </authorList>
    </citation>
    <scope>NUCLEOTIDE SEQUENCE [LARGE SCALE GENOMIC DNA]</scope>
    <source>
        <strain evidence="6">ST62:944112508</strain>
    </source>
</reference>
<evidence type="ECO:0000313" key="6">
    <source>
        <dbReference type="Proteomes" id="UP000050520"/>
    </source>
</evidence>
<dbReference type="InterPro" id="IPR006315">
    <property type="entry name" value="OM_autotransptr_brl_dom"/>
</dbReference>
<dbReference type="PANTHER" id="PTHR35037">
    <property type="entry name" value="C-TERMINAL REGION OF AIDA-LIKE PROTEIN"/>
    <property type="match status" value="1"/>
</dbReference>
<dbReference type="InterPro" id="IPR043990">
    <property type="entry name" value="AC_1"/>
</dbReference>
<dbReference type="CDD" id="cd01344">
    <property type="entry name" value="PL2_Passenger_AT"/>
    <property type="match status" value="1"/>
</dbReference>
<dbReference type="InterPro" id="IPR005546">
    <property type="entry name" value="Autotransporte_beta"/>
</dbReference>
<dbReference type="Gene3D" id="2.40.128.130">
    <property type="entry name" value="Autotransporter beta-domain"/>
    <property type="match status" value="1"/>
</dbReference>
<dbReference type="PROSITE" id="PS51208">
    <property type="entry name" value="AUTOTRANSPORTER"/>
    <property type="match status" value="1"/>
</dbReference>